<dbReference type="InterPro" id="IPR026950">
    <property type="entry name" value="Caps_assemb_Wzi"/>
</dbReference>
<feature type="chain" id="PRO_5002664367" description="Capsule assembly protein Wzi" evidence="1">
    <location>
        <begin position="27"/>
        <end position="458"/>
    </location>
</feature>
<accession>A3XR74</accession>
<dbReference type="OrthoDB" id="596512at2"/>
<evidence type="ECO:0000313" key="3">
    <source>
        <dbReference type="Proteomes" id="UP000001601"/>
    </source>
</evidence>
<reference evidence="2 3" key="1">
    <citation type="journal article" date="2007" name="Nature">
        <title>Light stimulates growth of proteorhodopsin-containing marine Flavobacteria.</title>
        <authorList>
            <person name="Gomez-Consarnau L."/>
            <person name="Gonzalez J.M."/>
            <person name="Coll-Llado M."/>
            <person name="Gourdon P."/>
            <person name="Pascher T."/>
            <person name="Neutze R."/>
            <person name="Pedros-Alio C."/>
            <person name="Pinhassi J."/>
        </authorList>
    </citation>
    <scope>NUCLEOTIDE SEQUENCE [LARGE SCALE GENOMIC DNA]</scope>
    <source>
        <strain evidence="2 3">MED217</strain>
    </source>
</reference>
<dbReference type="HOGENOM" id="CLU_038260_0_0_10"/>
<dbReference type="Proteomes" id="UP000001601">
    <property type="component" value="Unassembled WGS sequence"/>
</dbReference>
<gene>
    <name evidence="2" type="ORF">MED217_13716</name>
</gene>
<proteinExistence type="predicted"/>
<keyword evidence="3" id="KW-1185">Reference proteome</keyword>
<comment type="caution">
    <text evidence="2">The sequence shown here is derived from an EMBL/GenBank/DDBJ whole genome shotgun (WGS) entry which is preliminary data.</text>
</comment>
<feature type="signal peptide" evidence="1">
    <location>
        <begin position="1"/>
        <end position="26"/>
    </location>
</feature>
<dbReference type="Pfam" id="PF14052">
    <property type="entry name" value="Caps_assemb_Wzi"/>
    <property type="match status" value="1"/>
</dbReference>
<dbReference type="InterPro" id="IPR038636">
    <property type="entry name" value="Wzi_sf"/>
</dbReference>
<sequence length="458" mass="51062">MSINKIYQVVWVLLLALGSASVQGQAQQEELQEGFNFALTGRGLAATGNENPFWMYSNQYGRLDAQTGVLALVQASFVTEFNENNRLEIGGGLLVNDGIYDGVKADELYASYTWNWLEVNAGLKHRDRKLRGISSVDGDIMWSNNARALPGVYIQMLKPLKIFKWFEASATFGHYFLEEDRYVSNAQVHHKSLELALVFSTGDRLSGSMKHYVQFGGTSPDFGEQPQAFSDYVKAFFGSSGDAGANIGDQINSLGNGLGSYELAYEMTRANFYLKLYHQNIFEDASGIELNNFPDGVWGAYLEPEGISWLDAIDFEYVQTVSQSGRPVPGIFGKEGDRYFYNGIYQSGWTYDQRIIGLPFIIPGAYGEQNVNDRSYVLHLGATGSLGRLRYRGKLSYVTNLGTYATPYQPREHALYSYGELGYATSFGVFTGYAGLDWSDRTQNTLGVGLGYTYRLKM</sequence>
<dbReference type="eggNOG" id="ENOG502Z7NG">
    <property type="taxonomic scope" value="Bacteria"/>
</dbReference>
<dbReference type="Gene3D" id="2.40.160.130">
    <property type="entry name" value="Capsule assembly protein Wzi"/>
    <property type="match status" value="1"/>
</dbReference>
<evidence type="ECO:0000256" key="1">
    <source>
        <dbReference type="SAM" id="SignalP"/>
    </source>
</evidence>
<dbReference type="STRING" id="398720.MED217_13716"/>
<keyword evidence="1" id="KW-0732">Signal</keyword>
<dbReference type="AlphaFoldDB" id="A3XR74"/>
<evidence type="ECO:0000313" key="2">
    <source>
        <dbReference type="EMBL" id="EAQ47953.1"/>
    </source>
</evidence>
<evidence type="ECO:0008006" key="4">
    <source>
        <dbReference type="Google" id="ProtNLM"/>
    </source>
</evidence>
<dbReference type="EMBL" id="AANC01000011">
    <property type="protein sequence ID" value="EAQ47953.1"/>
    <property type="molecule type" value="Genomic_DNA"/>
</dbReference>
<name>A3XR74_LEEBM</name>
<protein>
    <recommendedName>
        <fullName evidence="4">Capsule assembly protein Wzi</fullName>
    </recommendedName>
</protein>
<organism evidence="2 3">
    <name type="scientific">Leeuwenhoekiella blandensis (strain CECT 7118 / CCUG 51940 / KCTC 22103 / MED217)</name>
    <name type="common">Flavobacterium sp. (strain MED217)</name>
    <dbReference type="NCBI Taxonomy" id="398720"/>
    <lineage>
        <taxon>Bacteria</taxon>
        <taxon>Pseudomonadati</taxon>
        <taxon>Bacteroidota</taxon>
        <taxon>Flavobacteriia</taxon>
        <taxon>Flavobacteriales</taxon>
        <taxon>Flavobacteriaceae</taxon>
        <taxon>Leeuwenhoekiella</taxon>
    </lineage>
</organism>
<dbReference type="RefSeq" id="WP_009781097.1">
    <property type="nucleotide sequence ID" value="NZ_CH672395.1"/>
</dbReference>